<dbReference type="STRING" id="282683.SAMN04488105_10418"/>
<dbReference type="InterPro" id="IPR007159">
    <property type="entry name" value="SpoVT-AbrB_dom"/>
</dbReference>
<accession>A0A1G7D764</accession>
<protein>
    <recommendedName>
        <fullName evidence="1 7">Transcriptional regulator MraZ</fullName>
    </recommendedName>
</protein>
<reference evidence="10" key="1">
    <citation type="submission" date="2016-10" db="EMBL/GenBank/DDBJ databases">
        <authorList>
            <person name="Varghese N."/>
            <person name="Submissions S."/>
        </authorList>
    </citation>
    <scope>NUCLEOTIDE SEQUENCE [LARGE SCALE GENOMIC DNA]</scope>
    <source>
        <strain evidence="10">DSM 10146</strain>
    </source>
</reference>
<evidence type="ECO:0000256" key="3">
    <source>
        <dbReference type="ARBA" id="ARBA00022737"/>
    </source>
</evidence>
<dbReference type="CDD" id="cd16321">
    <property type="entry name" value="MraZ_C"/>
    <property type="match status" value="1"/>
</dbReference>
<evidence type="ECO:0000259" key="8">
    <source>
        <dbReference type="PROSITE" id="PS51740"/>
    </source>
</evidence>
<dbReference type="GO" id="GO:0009295">
    <property type="term" value="C:nucleoid"/>
    <property type="evidence" value="ECO:0007669"/>
    <property type="project" value="UniProtKB-SubCell"/>
</dbReference>
<dbReference type="InterPro" id="IPR003444">
    <property type="entry name" value="MraZ"/>
</dbReference>
<dbReference type="OrthoDB" id="9807753at2"/>
<sequence>MSRRPRFRGESRHKVDGKGRVSIPATFRRVLEAGDPDWSGGENPNFVMVYGNPAYNFIECYTIAEIERIEDRIDAMEHGDERDALEEIYSANVVNATVDDTGRIVLPAKLRERFGIGSEAALVASLNTFRIWDAEQYDAQKQVRSENLKSELPRNPLSLLGKEAQ</sequence>
<dbReference type="SUPFAM" id="SSF89447">
    <property type="entry name" value="AbrB/MazE/MraZ-like"/>
    <property type="match status" value="1"/>
</dbReference>
<dbReference type="PROSITE" id="PS51740">
    <property type="entry name" value="SPOVT_ABRB"/>
    <property type="match status" value="2"/>
</dbReference>
<dbReference type="AlphaFoldDB" id="A0A1G7D764"/>
<name>A0A1G7D764_9RHOB</name>
<evidence type="ECO:0000313" key="9">
    <source>
        <dbReference type="EMBL" id="SDE46766.1"/>
    </source>
</evidence>
<gene>
    <name evidence="7" type="primary">mraZ</name>
    <name evidence="9" type="ORF">SAMN04488105_10418</name>
</gene>
<keyword evidence="2 7" id="KW-0963">Cytoplasm</keyword>
<evidence type="ECO:0000256" key="5">
    <source>
        <dbReference type="ARBA" id="ARBA00023125"/>
    </source>
</evidence>
<dbReference type="PANTHER" id="PTHR34701:SF1">
    <property type="entry name" value="TRANSCRIPTIONAL REGULATOR MRAZ"/>
    <property type="match status" value="1"/>
</dbReference>
<dbReference type="GO" id="GO:2000143">
    <property type="term" value="P:negative regulation of DNA-templated transcription initiation"/>
    <property type="evidence" value="ECO:0007669"/>
    <property type="project" value="TreeGrafter"/>
</dbReference>
<dbReference type="GO" id="GO:0005737">
    <property type="term" value="C:cytoplasm"/>
    <property type="evidence" value="ECO:0007669"/>
    <property type="project" value="UniProtKB-UniRule"/>
</dbReference>
<keyword evidence="6 7" id="KW-0804">Transcription</keyword>
<keyword evidence="10" id="KW-1185">Reference proteome</keyword>
<dbReference type="PANTHER" id="PTHR34701">
    <property type="entry name" value="TRANSCRIPTIONAL REGULATOR MRAZ"/>
    <property type="match status" value="1"/>
</dbReference>
<evidence type="ECO:0000256" key="7">
    <source>
        <dbReference type="HAMAP-Rule" id="MF_01008"/>
    </source>
</evidence>
<feature type="domain" description="SpoVT-AbrB" evidence="8">
    <location>
        <begin position="10"/>
        <end position="65"/>
    </location>
</feature>
<evidence type="ECO:0000256" key="1">
    <source>
        <dbReference type="ARBA" id="ARBA00013860"/>
    </source>
</evidence>
<organism evidence="9 10">
    <name type="scientific">Salipiger thiooxidans</name>
    <dbReference type="NCBI Taxonomy" id="282683"/>
    <lineage>
        <taxon>Bacteria</taxon>
        <taxon>Pseudomonadati</taxon>
        <taxon>Pseudomonadota</taxon>
        <taxon>Alphaproteobacteria</taxon>
        <taxon>Rhodobacterales</taxon>
        <taxon>Roseobacteraceae</taxon>
        <taxon>Salipiger</taxon>
    </lineage>
</organism>
<keyword evidence="4 7" id="KW-0805">Transcription regulation</keyword>
<feature type="domain" description="SpoVT-AbrB" evidence="8">
    <location>
        <begin position="93"/>
        <end position="136"/>
    </location>
</feature>
<evidence type="ECO:0000256" key="6">
    <source>
        <dbReference type="ARBA" id="ARBA00023163"/>
    </source>
</evidence>
<dbReference type="GO" id="GO:0000976">
    <property type="term" value="F:transcription cis-regulatory region binding"/>
    <property type="evidence" value="ECO:0007669"/>
    <property type="project" value="TreeGrafter"/>
</dbReference>
<dbReference type="CDD" id="cd16320">
    <property type="entry name" value="MraZ_N"/>
    <property type="match status" value="1"/>
</dbReference>
<dbReference type="EMBL" id="FNAV01000004">
    <property type="protein sequence ID" value="SDE46766.1"/>
    <property type="molecule type" value="Genomic_DNA"/>
</dbReference>
<evidence type="ECO:0000256" key="2">
    <source>
        <dbReference type="ARBA" id="ARBA00022490"/>
    </source>
</evidence>
<evidence type="ECO:0000256" key="4">
    <source>
        <dbReference type="ARBA" id="ARBA00023015"/>
    </source>
</evidence>
<dbReference type="Pfam" id="PF02381">
    <property type="entry name" value="MraZ"/>
    <property type="match status" value="2"/>
</dbReference>
<comment type="similarity">
    <text evidence="7">Belongs to the MraZ family.</text>
</comment>
<dbReference type="InterPro" id="IPR038619">
    <property type="entry name" value="MraZ_sf"/>
</dbReference>
<dbReference type="Gene3D" id="3.40.1550.20">
    <property type="entry name" value="Transcriptional regulator MraZ domain"/>
    <property type="match status" value="1"/>
</dbReference>
<dbReference type="InterPro" id="IPR020603">
    <property type="entry name" value="MraZ_dom"/>
</dbReference>
<comment type="subunit">
    <text evidence="7">Forms oligomers.</text>
</comment>
<keyword evidence="3" id="KW-0677">Repeat</keyword>
<keyword evidence="5 7" id="KW-0238">DNA-binding</keyword>
<dbReference type="Proteomes" id="UP000198994">
    <property type="component" value="Unassembled WGS sequence"/>
</dbReference>
<dbReference type="HAMAP" id="MF_01008">
    <property type="entry name" value="MraZ"/>
    <property type="match status" value="1"/>
</dbReference>
<comment type="subcellular location">
    <subcellularLocation>
        <location evidence="7">Cytoplasm</location>
        <location evidence="7">Nucleoid</location>
    </subcellularLocation>
</comment>
<dbReference type="InterPro" id="IPR037914">
    <property type="entry name" value="SpoVT-AbrB_sf"/>
</dbReference>
<dbReference type="InterPro" id="IPR035644">
    <property type="entry name" value="MraZ_C"/>
</dbReference>
<proteinExistence type="inferred from homology"/>
<evidence type="ECO:0000313" key="10">
    <source>
        <dbReference type="Proteomes" id="UP000198994"/>
    </source>
</evidence>
<dbReference type="GO" id="GO:0003700">
    <property type="term" value="F:DNA-binding transcription factor activity"/>
    <property type="evidence" value="ECO:0007669"/>
    <property type="project" value="UniProtKB-UniRule"/>
</dbReference>
<dbReference type="InterPro" id="IPR035642">
    <property type="entry name" value="MraZ_N"/>
</dbReference>